<dbReference type="Proteomes" id="UP001152561">
    <property type="component" value="Unassembled WGS sequence"/>
</dbReference>
<feature type="chain" id="PRO_5040355689" description="Transmembrane protein" evidence="2">
    <location>
        <begin position="22"/>
        <end position="82"/>
    </location>
</feature>
<feature type="compositionally biased region" description="Basic and acidic residues" evidence="1">
    <location>
        <begin position="66"/>
        <end position="76"/>
    </location>
</feature>
<feature type="signal peptide" evidence="2">
    <location>
        <begin position="1"/>
        <end position="21"/>
    </location>
</feature>
<dbReference type="OrthoDB" id="1681778at2759"/>
<proteinExistence type="predicted"/>
<accession>A0A9Q1MFX1</accession>
<organism evidence="3 4">
    <name type="scientific">Anisodus acutangulus</name>
    <dbReference type="NCBI Taxonomy" id="402998"/>
    <lineage>
        <taxon>Eukaryota</taxon>
        <taxon>Viridiplantae</taxon>
        <taxon>Streptophyta</taxon>
        <taxon>Embryophyta</taxon>
        <taxon>Tracheophyta</taxon>
        <taxon>Spermatophyta</taxon>
        <taxon>Magnoliopsida</taxon>
        <taxon>eudicotyledons</taxon>
        <taxon>Gunneridae</taxon>
        <taxon>Pentapetalae</taxon>
        <taxon>asterids</taxon>
        <taxon>lamiids</taxon>
        <taxon>Solanales</taxon>
        <taxon>Solanaceae</taxon>
        <taxon>Solanoideae</taxon>
        <taxon>Hyoscyameae</taxon>
        <taxon>Anisodus</taxon>
    </lineage>
</organism>
<reference evidence="4" key="1">
    <citation type="journal article" date="2023" name="Proc. Natl. Acad. Sci. U.S.A.">
        <title>Genomic and structural basis for evolution of tropane alkaloid biosynthesis.</title>
        <authorList>
            <person name="Wanga Y.-J."/>
            <person name="Taina T."/>
            <person name="Yua J.-Y."/>
            <person name="Lia J."/>
            <person name="Xua B."/>
            <person name="Chenc J."/>
            <person name="D'Auriad J.C."/>
            <person name="Huanga J.-P."/>
            <person name="Huanga S.-X."/>
        </authorList>
    </citation>
    <scope>NUCLEOTIDE SEQUENCE [LARGE SCALE GENOMIC DNA]</scope>
    <source>
        <strain evidence="4">cv. KIB-2019</strain>
    </source>
</reference>
<gene>
    <name evidence="3" type="ORF">K7X08_004875</name>
</gene>
<evidence type="ECO:0000256" key="1">
    <source>
        <dbReference type="SAM" id="MobiDB-lite"/>
    </source>
</evidence>
<keyword evidence="2" id="KW-0732">Signal</keyword>
<dbReference type="PANTHER" id="PTHR34467:SF1">
    <property type="entry name" value="OS05G0542300 PROTEIN"/>
    <property type="match status" value="1"/>
</dbReference>
<dbReference type="PANTHER" id="PTHR34467">
    <property type="entry name" value="TRANSMEMBRANE PROTEIN"/>
    <property type="match status" value="1"/>
</dbReference>
<name>A0A9Q1MFX1_9SOLA</name>
<dbReference type="EMBL" id="JAJAGQ010000007">
    <property type="protein sequence ID" value="KAJ8558109.1"/>
    <property type="molecule type" value="Genomic_DNA"/>
</dbReference>
<evidence type="ECO:0008006" key="5">
    <source>
        <dbReference type="Google" id="ProtNLM"/>
    </source>
</evidence>
<dbReference type="AlphaFoldDB" id="A0A9Q1MFX1"/>
<protein>
    <recommendedName>
        <fullName evidence="5">Transmembrane protein</fullName>
    </recommendedName>
</protein>
<sequence>MRPRIKAFILLLLLFLIFVSSGTVEGLANDANRAYKLYKHVIIRQNPRKLLQLDAVLDYDNAGPNTKHDPRGKKDGGSGNHP</sequence>
<feature type="region of interest" description="Disordered" evidence="1">
    <location>
        <begin position="61"/>
        <end position="82"/>
    </location>
</feature>
<comment type="caution">
    <text evidence="3">The sequence shown here is derived from an EMBL/GenBank/DDBJ whole genome shotgun (WGS) entry which is preliminary data.</text>
</comment>
<evidence type="ECO:0000256" key="2">
    <source>
        <dbReference type="SAM" id="SignalP"/>
    </source>
</evidence>
<evidence type="ECO:0000313" key="4">
    <source>
        <dbReference type="Proteomes" id="UP001152561"/>
    </source>
</evidence>
<keyword evidence="4" id="KW-1185">Reference proteome</keyword>
<evidence type="ECO:0000313" key="3">
    <source>
        <dbReference type="EMBL" id="KAJ8558109.1"/>
    </source>
</evidence>